<dbReference type="Proteomes" id="UP000293296">
    <property type="component" value="Chromosome"/>
</dbReference>
<reference evidence="2 3" key="1">
    <citation type="submission" date="2018-02" db="EMBL/GenBank/DDBJ databases">
        <title>Genome sequence of Desulfovibrio carbinolicus DSM 3852.</title>
        <authorList>
            <person name="Wilbanks E."/>
            <person name="Skennerton C.T."/>
            <person name="Orphan V.J."/>
        </authorList>
    </citation>
    <scope>NUCLEOTIDE SEQUENCE [LARGE SCALE GENOMIC DNA]</scope>
    <source>
        <strain evidence="2 3">DSM 3852</strain>
    </source>
</reference>
<keyword evidence="3" id="KW-1185">Reference proteome</keyword>
<dbReference type="SMART" id="SM00530">
    <property type="entry name" value="HTH_XRE"/>
    <property type="match status" value="1"/>
</dbReference>
<dbReference type="KEGG" id="dcb:C3Y92_07365"/>
<dbReference type="EMBL" id="CP026538">
    <property type="protein sequence ID" value="QAZ67057.1"/>
    <property type="molecule type" value="Genomic_DNA"/>
</dbReference>
<gene>
    <name evidence="2" type="ORF">C3Y92_07365</name>
</gene>
<dbReference type="InterPro" id="IPR010982">
    <property type="entry name" value="Lambda_DNA-bd_dom_sf"/>
</dbReference>
<accession>A0A4P6HIZ7</accession>
<evidence type="ECO:0000313" key="2">
    <source>
        <dbReference type="EMBL" id="QAZ67057.1"/>
    </source>
</evidence>
<dbReference type="Gene3D" id="1.10.260.40">
    <property type="entry name" value="lambda repressor-like DNA-binding domains"/>
    <property type="match status" value="1"/>
</dbReference>
<organism evidence="2 3">
    <name type="scientific">Solidesulfovibrio carbinolicus</name>
    <dbReference type="NCBI Taxonomy" id="296842"/>
    <lineage>
        <taxon>Bacteria</taxon>
        <taxon>Pseudomonadati</taxon>
        <taxon>Thermodesulfobacteriota</taxon>
        <taxon>Desulfovibrionia</taxon>
        <taxon>Desulfovibrionales</taxon>
        <taxon>Desulfovibrionaceae</taxon>
        <taxon>Solidesulfovibrio</taxon>
    </lineage>
</organism>
<keyword evidence="2" id="KW-0238">DNA-binding</keyword>
<dbReference type="OrthoDB" id="5460146at2"/>
<feature type="domain" description="HTH cro/C1-type" evidence="1">
    <location>
        <begin position="7"/>
        <end position="60"/>
    </location>
</feature>
<name>A0A4P6HIZ7_9BACT</name>
<dbReference type="CDD" id="cd00093">
    <property type="entry name" value="HTH_XRE"/>
    <property type="match status" value="1"/>
</dbReference>
<proteinExistence type="predicted"/>
<evidence type="ECO:0000313" key="3">
    <source>
        <dbReference type="Proteomes" id="UP000293296"/>
    </source>
</evidence>
<protein>
    <submittedName>
        <fullName evidence="2">DNA-binding protein</fullName>
    </submittedName>
</protein>
<dbReference type="InterPro" id="IPR001387">
    <property type="entry name" value="Cro/C1-type_HTH"/>
</dbReference>
<sequence length="72" mass="7936">MKREGRKVRAWMVERGITVSEVARLAGVTRPIVSATIHGQRNNRKALRALLDSGCPVRLLALPEDMKGKEAA</sequence>
<dbReference type="AlphaFoldDB" id="A0A4P6HIZ7"/>
<evidence type="ECO:0000259" key="1">
    <source>
        <dbReference type="SMART" id="SM00530"/>
    </source>
</evidence>
<dbReference type="SUPFAM" id="SSF47413">
    <property type="entry name" value="lambda repressor-like DNA-binding domains"/>
    <property type="match status" value="1"/>
</dbReference>
<dbReference type="GO" id="GO:0003677">
    <property type="term" value="F:DNA binding"/>
    <property type="evidence" value="ECO:0007669"/>
    <property type="project" value="UniProtKB-KW"/>
</dbReference>